<keyword evidence="4 7" id="KW-0812">Transmembrane</keyword>
<feature type="transmembrane region" description="Helical" evidence="7">
    <location>
        <begin position="205"/>
        <end position="226"/>
    </location>
</feature>
<dbReference type="InterPro" id="IPR051788">
    <property type="entry name" value="MFS_Transporter"/>
</dbReference>
<organism evidence="9 10">
    <name type="scientific">Bacillus songklensis</name>
    <dbReference type="NCBI Taxonomy" id="1069116"/>
    <lineage>
        <taxon>Bacteria</taxon>
        <taxon>Bacillati</taxon>
        <taxon>Bacillota</taxon>
        <taxon>Bacilli</taxon>
        <taxon>Bacillales</taxon>
        <taxon>Bacillaceae</taxon>
        <taxon>Bacillus</taxon>
    </lineage>
</organism>
<dbReference type="RefSeq" id="WP_377913997.1">
    <property type="nucleotide sequence ID" value="NZ_JBHRZT010000032.1"/>
</dbReference>
<feature type="transmembrane region" description="Helical" evidence="7">
    <location>
        <begin position="301"/>
        <end position="321"/>
    </location>
</feature>
<dbReference type="Proteomes" id="UP001595752">
    <property type="component" value="Unassembled WGS sequence"/>
</dbReference>
<feature type="transmembrane region" description="Helical" evidence="7">
    <location>
        <begin position="277"/>
        <end position="295"/>
    </location>
</feature>
<sequence length="396" mass="42883">MNKQKMQVIFLLFVTMFVLGGLANTKGIILEQVKGDIGLSLSQIGLVLFVFQWGFVIASMVTGYLTDKKGLRFMMLVGAVSMTAGLLLTGFAGSALFFLGFYSIVGLGIGSMTVSINAIIPALYKESAGSMFNIANGIFGLGMIFMPIIMNMMFDHSLTWRYFYIGLAVIIALTMVVIVFSSLPKPPAEELNIKDFLGTIKNKEFLLIVLFLMFYVSTENAFMNFFPIYYTSLDIANMSLEEKREIAAYVIASFSVLFTIGRFAGGFINYRLGEKKTLVLFSILSVIALIASKLLAAQWVYLFMSVGLAFSVLFPTATAIGTKTTDKGGSALGFVYVAAGIGGAMAGWLVGILSDILGPSVGFNIPIIFVVIMLIIALLIKGEKPKEKGSDIGEVA</sequence>
<proteinExistence type="inferred from homology"/>
<dbReference type="Gene3D" id="1.20.1250.20">
    <property type="entry name" value="MFS general substrate transporter like domains"/>
    <property type="match status" value="2"/>
</dbReference>
<keyword evidence="6 7" id="KW-0472">Membrane</keyword>
<gene>
    <name evidence="9" type="ORF">ACFOU2_08105</name>
</gene>
<feature type="domain" description="Major facilitator superfamily (MFS) profile" evidence="8">
    <location>
        <begin position="8"/>
        <end position="385"/>
    </location>
</feature>
<evidence type="ECO:0000256" key="5">
    <source>
        <dbReference type="ARBA" id="ARBA00022989"/>
    </source>
</evidence>
<protein>
    <submittedName>
        <fullName evidence="9">MFS transporter</fullName>
    </submittedName>
</protein>
<feature type="transmembrane region" description="Helical" evidence="7">
    <location>
        <begin position="41"/>
        <end position="61"/>
    </location>
</feature>
<dbReference type="SUPFAM" id="SSF103473">
    <property type="entry name" value="MFS general substrate transporter"/>
    <property type="match status" value="1"/>
</dbReference>
<keyword evidence="10" id="KW-1185">Reference proteome</keyword>
<feature type="transmembrane region" description="Helical" evidence="7">
    <location>
        <begin position="246"/>
        <end position="265"/>
    </location>
</feature>
<evidence type="ECO:0000256" key="2">
    <source>
        <dbReference type="ARBA" id="ARBA00008335"/>
    </source>
</evidence>
<evidence type="ECO:0000256" key="6">
    <source>
        <dbReference type="ARBA" id="ARBA00023136"/>
    </source>
</evidence>
<dbReference type="PROSITE" id="PS50850">
    <property type="entry name" value="MFS"/>
    <property type="match status" value="1"/>
</dbReference>
<keyword evidence="3" id="KW-0813">Transport</keyword>
<dbReference type="InterPro" id="IPR020846">
    <property type="entry name" value="MFS_dom"/>
</dbReference>
<comment type="caution">
    <text evidence="9">The sequence shown here is derived from an EMBL/GenBank/DDBJ whole genome shotgun (WGS) entry which is preliminary data.</text>
</comment>
<feature type="transmembrane region" description="Helical" evidence="7">
    <location>
        <begin position="104"/>
        <end position="124"/>
    </location>
</feature>
<feature type="transmembrane region" description="Helical" evidence="7">
    <location>
        <begin position="333"/>
        <end position="354"/>
    </location>
</feature>
<comment type="similarity">
    <text evidence="2">Belongs to the major facilitator superfamily.</text>
</comment>
<dbReference type="PANTHER" id="PTHR23514">
    <property type="entry name" value="BYPASS OF STOP CODON PROTEIN 6"/>
    <property type="match status" value="1"/>
</dbReference>
<evidence type="ECO:0000256" key="4">
    <source>
        <dbReference type="ARBA" id="ARBA00022692"/>
    </source>
</evidence>
<evidence type="ECO:0000256" key="1">
    <source>
        <dbReference type="ARBA" id="ARBA00004651"/>
    </source>
</evidence>
<evidence type="ECO:0000313" key="9">
    <source>
        <dbReference type="EMBL" id="MFC3883477.1"/>
    </source>
</evidence>
<dbReference type="InterPro" id="IPR036259">
    <property type="entry name" value="MFS_trans_sf"/>
</dbReference>
<feature type="transmembrane region" description="Helical" evidence="7">
    <location>
        <begin position="360"/>
        <end position="380"/>
    </location>
</feature>
<evidence type="ECO:0000259" key="8">
    <source>
        <dbReference type="PROSITE" id="PS50850"/>
    </source>
</evidence>
<feature type="transmembrane region" description="Helical" evidence="7">
    <location>
        <begin position="131"/>
        <end position="150"/>
    </location>
</feature>
<evidence type="ECO:0000313" key="10">
    <source>
        <dbReference type="Proteomes" id="UP001595752"/>
    </source>
</evidence>
<dbReference type="Pfam" id="PF07690">
    <property type="entry name" value="MFS_1"/>
    <property type="match status" value="1"/>
</dbReference>
<feature type="transmembrane region" description="Helical" evidence="7">
    <location>
        <begin position="73"/>
        <end position="98"/>
    </location>
</feature>
<name>A0ABV8B1C8_9BACI</name>
<dbReference type="InterPro" id="IPR011701">
    <property type="entry name" value="MFS"/>
</dbReference>
<accession>A0ABV8B1C8</accession>
<feature type="transmembrane region" description="Helical" evidence="7">
    <location>
        <begin position="162"/>
        <end position="184"/>
    </location>
</feature>
<evidence type="ECO:0000256" key="3">
    <source>
        <dbReference type="ARBA" id="ARBA00022448"/>
    </source>
</evidence>
<evidence type="ECO:0000256" key="7">
    <source>
        <dbReference type="SAM" id="Phobius"/>
    </source>
</evidence>
<dbReference type="EMBL" id="JBHRZT010000032">
    <property type="protein sequence ID" value="MFC3883477.1"/>
    <property type="molecule type" value="Genomic_DNA"/>
</dbReference>
<keyword evidence="5 7" id="KW-1133">Transmembrane helix</keyword>
<dbReference type="PANTHER" id="PTHR23514:SF3">
    <property type="entry name" value="BYPASS OF STOP CODON PROTEIN 6"/>
    <property type="match status" value="1"/>
</dbReference>
<reference evidence="10" key="1">
    <citation type="journal article" date="2019" name="Int. J. Syst. Evol. Microbiol.">
        <title>The Global Catalogue of Microorganisms (GCM) 10K type strain sequencing project: providing services to taxonomists for standard genome sequencing and annotation.</title>
        <authorList>
            <consortium name="The Broad Institute Genomics Platform"/>
            <consortium name="The Broad Institute Genome Sequencing Center for Infectious Disease"/>
            <person name="Wu L."/>
            <person name="Ma J."/>
        </authorList>
    </citation>
    <scope>NUCLEOTIDE SEQUENCE [LARGE SCALE GENOMIC DNA]</scope>
    <source>
        <strain evidence="10">CCUG 61889</strain>
    </source>
</reference>
<comment type="subcellular location">
    <subcellularLocation>
        <location evidence="1">Cell membrane</location>
        <topology evidence="1">Multi-pass membrane protein</topology>
    </subcellularLocation>
</comment>